<evidence type="ECO:0000256" key="1">
    <source>
        <dbReference type="ARBA" id="ARBA00001182"/>
    </source>
</evidence>
<dbReference type="AlphaFoldDB" id="A0AA40C1C1"/>
<evidence type="ECO:0000256" key="4">
    <source>
        <dbReference type="ARBA" id="ARBA00012723"/>
    </source>
</evidence>
<dbReference type="Pfam" id="PF13848">
    <property type="entry name" value="Thioredoxin_6"/>
    <property type="match status" value="1"/>
</dbReference>
<gene>
    <name evidence="9" type="ORF">B0T17DRAFT_533733</name>
</gene>
<comment type="catalytic activity">
    <reaction evidence="1">
        <text>Catalyzes the rearrangement of -S-S- bonds in proteins.</text>
        <dbReference type="EC" id="5.3.4.1"/>
    </reaction>
</comment>
<evidence type="ECO:0000256" key="2">
    <source>
        <dbReference type="ARBA" id="ARBA00004319"/>
    </source>
</evidence>
<keyword evidence="7" id="KW-0676">Redox-active center</keyword>
<evidence type="ECO:0000256" key="3">
    <source>
        <dbReference type="ARBA" id="ARBA00006347"/>
    </source>
</evidence>
<comment type="subcellular location">
    <subcellularLocation>
        <location evidence="2">Endoplasmic reticulum lumen</location>
    </subcellularLocation>
</comment>
<protein>
    <recommendedName>
        <fullName evidence="4">protein disulfide-isomerase</fullName>
        <ecNumber evidence="4">5.3.4.1</ecNumber>
    </recommendedName>
</protein>
<evidence type="ECO:0000256" key="8">
    <source>
        <dbReference type="SAM" id="SignalP"/>
    </source>
</evidence>
<dbReference type="GO" id="GO:0005788">
    <property type="term" value="C:endoplasmic reticulum lumen"/>
    <property type="evidence" value="ECO:0007669"/>
    <property type="project" value="UniProtKB-SubCell"/>
</dbReference>
<evidence type="ECO:0000256" key="5">
    <source>
        <dbReference type="ARBA" id="ARBA00022824"/>
    </source>
</evidence>
<dbReference type="PANTHER" id="PTHR18929">
    <property type="entry name" value="PROTEIN DISULFIDE ISOMERASE"/>
    <property type="match status" value="1"/>
</dbReference>
<comment type="similarity">
    <text evidence="3">Belongs to the protein disulfide isomerase family.</text>
</comment>
<name>A0AA40C1C1_9PEZI</name>
<feature type="chain" id="PRO_5041209720" description="protein disulfide-isomerase" evidence="8">
    <location>
        <begin position="35"/>
        <end position="413"/>
    </location>
</feature>
<proteinExistence type="inferred from homology"/>
<evidence type="ECO:0000313" key="10">
    <source>
        <dbReference type="Proteomes" id="UP001174934"/>
    </source>
</evidence>
<dbReference type="CDD" id="cd02982">
    <property type="entry name" value="PDI_b'_family"/>
    <property type="match status" value="1"/>
</dbReference>
<dbReference type="Gene3D" id="3.40.30.10">
    <property type="entry name" value="Glutaredoxin"/>
    <property type="match status" value="3"/>
</dbReference>
<dbReference type="EC" id="5.3.4.1" evidence="4"/>
<dbReference type="GO" id="GO:0034976">
    <property type="term" value="P:response to endoplasmic reticulum stress"/>
    <property type="evidence" value="ECO:0007669"/>
    <property type="project" value="TreeGrafter"/>
</dbReference>
<keyword evidence="5" id="KW-0256">Endoplasmic reticulum</keyword>
<dbReference type="InterPro" id="IPR036249">
    <property type="entry name" value="Thioredoxin-like_sf"/>
</dbReference>
<keyword evidence="10" id="KW-1185">Reference proteome</keyword>
<dbReference type="SUPFAM" id="SSF52833">
    <property type="entry name" value="Thioredoxin-like"/>
    <property type="match status" value="3"/>
</dbReference>
<dbReference type="EMBL" id="JAULSR010000004">
    <property type="protein sequence ID" value="KAK0621337.1"/>
    <property type="molecule type" value="Genomic_DNA"/>
</dbReference>
<keyword evidence="8" id="KW-0732">Signal</keyword>
<evidence type="ECO:0000256" key="7">
    <source>
        <dbReference type="ARBA" id="ARBA00023284"/>
    </source>
</evidence>
<sequence length="413" mass="45290">MSRIISRKTSLSRLFLTSTLFFSAIVSGWNHATAEDLQQAFAAHDVVMPDEPKSASLEPEWLLASETASERGQHLISIDCHWAKAACEDYQAASSSPSSFPSIVLLQSGKPVSQYQGARRSTALLQFLNRRSQPAVTEALSADSLYDFRTTDDTVFIAFLGPEPDSNERLTKSFSDVALRYQDEFLFGTVVDPAVAKSEGIEAPAVVCYRPVGGDRVVLSLPSSPPEDNNNNDDSKLEAWLKEASRPILGDLTVLNHQRLLDRNYPIIYLFATTPVHRHDLTTSLSKFARTYYDSLTFVLADPLDFPSLMAQLGLDPTTTSLPAGAVHQLSNNRIYPYPRGRPFTSSAIQQWGLDVYQGRVKPWTAPGTTPTTNAGDGRGAKTRIGVAGATRKVVSMRNIPGVKIKIAGRDEL</sequence>
<dbReference type="GO" id="GO:0006457">
    <property type="term" value="P:protein folding"/>
    <property type="evidence" value="ECO:0007669"/>
    <property type="project" value="TreeGrafter"/>
</dbReference>
<evidence type="ECO:0000313" key="9">
    <source>
        <dbReference type="EMBL" id="KAK0621337.1"/>
    </source>
</evidence>
<feature type="signal peptide" evidence="8">
    <location>
        <begin position="1"/>
        <end position="34"/>
    </location>
</feature>
<reference evidence="9" key="1">
    <citation type="submission" date="2023-06" db="EMBL/GenBank/DDBJ databases">
        <title>Genome-scale phylogeny and comparative genomics of the fungal order Sordariales.</title>
        <authorList>
            <consortium name="Lawrence Berkeley National Laboratory"/>
            <person name="Hensen N."/>
            <person name="Bonometti L."/>
            <person name="Westerberg I."/>
            <person name="Brannstrom I.O."/>
            <person name="Guillou S."/>
            <person name="Cros-Aarteil S."/>
            <person name="Calhoun S."/>
            <person name="Haridas S."/>
            <person name="Kuo A."/>
            <person name="Mondo S."/>
            <person name="Pangilinan J."/>
            <person name="Riley R."/>
            <person name="LaButti K."/>
            <person name="Andreopoulos B."/>
            <person name="Lipzen A."/>
            <person name="Chen C."/>
            <person name="Yanf M."/>
            <person name="Daum C."/>
            <person name="Ng V."/>
            <person name="Clum A."/>
            <person name="Steindorff A."/>
            <person name="Ohm R."/>
            <person name="Martin F."/>
            <person name="Silar P."/>
            <person name="Natvig D."/>
            <person name="Lalanne C."/>
            <person name="Gautier V."/>
            <person name="Ament-velasquez S.L."/>
            <person name="Kruys A."/>
            <person name="Hutchinson M.I."/>
            <person name="Powell A.J."/>
            <person name="Barry K."/>
            <person name="Miller A.N."/>
            <person name="Grigoriev I.V."/>
            <person name="Debuchy R."/>
            <person name="Gladieux P."/>
            <person name="Thoren M.H."/>
            <person name="Johannesson H."/>
        </authorList>
    </citation>
    <scope>NUCLEOTIDE SEQUENCE</scope>
    <source>
        <strain evidence="9">SMH3391-2</strain>
    </source>
</reference>
<dbReference type="GO" id="GO:0003756">
    <property type="term" value="F:protein disulfide isomerase activity"/>
    <property type="evidence" value="ECO:0007669"/>
    <property type="project" value="UniProtKB-EC"/>
</dbReference>
<keyword evidence="6" id="KW-0413">Isomerase</keyword>
<comment type="caution">
    <text evidence="9">The sequence shown here is derived from an EMBL/GenBank/DDBJ whole genome shotgun (WGS) entry which is preliminary data.</text>
</comment>
<organism evidence="9 10">
    <name type="scientific">Bombardia bombarda</name>
    <dbReference type="NCBI Taxonomy" id="252184"/>
    <lineage>
        <taxon>Eukaryota</taxon>
        <taxon>Fungi</taxon>
        <taxon>Dikarya</taxon>
        <taxon>Ascomycota</taxon>
        <taxon>Pezizomycotina</taxon>
        <taxon>Sordariomycetes</taxon>
        <taxon>Sordariomycetidae</taxon>
        <taxon>Sordariales</taxon>
        <taxon>Lasiosphaeriaceae</taxon>
        <taxon>Bombardia</taxon>
    </lineage>
</organism>
<dbReference type="PANTHER" id="PTHR18929:SF132">
    <property type="entry name" value="PROTEIN DISULFIDE-ISOMERASE A3"/>
    <property type="match status" value="1"/>
</dbReference>
<evidence type="ECO:0000256" key="6">
    <source>
        <dbReference type="ARBA" id="ARBA00023235"/>
    </source>
</evidence>
<dbReference type="Proteomes" id="UP001174934">
    <property type="component" value="Unassembled WGS sequence"/>
</dbReference>
<dbReference type="CDD" id="cd02981">
    <property type="entry name" value="PDI_b_family"/>
    <property type="match status" value="1"/>
</dbReference>
<accession>A0AA40C1C1</accession>